<dbReference type="Proteomes" id="UP000693972">
    <property type="component" value="Unassembled WGS sequence"/>
</dbReference>
<accession>A0A975YG89</accession>
<reference evidence="3 4" key="1">
    <citation type="submission" date="2021-07" db="EMBL/GenBank/DDBJ databases">
        <title>Karlodiniumbacter phycospheric gen. nov., sp. nov., a phycosphere bacterium isolated from karlodinium veneficum.</title>
        <authorList>
            <person name="Peng Y."/>
            <person name="Jiang L."/>
            <person name="Lee J."/>
        </authorList>
    </citation>
    <scope>NUCLEOTIDE SEQUENCE</scope>
    <source>
        <strain evidence="3 4">N5</strain>
    </source>
</reference>
<evidence type="ECO:0008006" key="5">
    <source>
        <dbReference type="Google" id="ProtNLM"/>
    </source>
</evidence>
<feature type="transmembrane region" description="Helical" evidence="1">
    <location>
        <begin position="12"/>
        <end position="32"/>
    </location>
</feature>
<sequence>MIPTLAGRLQTRLFLFVFIGLPVTLLFGLSRVGWQWDWATVQVYVWFLCTITGVGLLLDPLYIFVQSLRWERDWPFLFQAFFAWVEFAIALFVARAGLLPFLPEAAFQSLSTPVLHFALVFVPTFLALLGPMQVLFVRWHFKGGQLGRF</sequence>
<proteinExistence type="predicted"/>
<dbReference type="EMBL" id="CP078073">
    <property type="protein sequence ID" value="QXL88224.1"/>
    <property type="molecule type" value="Genomic_DNA"/>
</dbReference>
<gene>
    <name evidence="2" type="ORF">KUL25_01490</name>
    <name evidence="3" type="ORF">KUL25_01495</name>
</gene>
<feature type="transmembrane region" description="Helical" evidence="1">
    <location>
        <begin position="114"/>
        <end position="139"/>
    </location>
</feature>
<dbReference type="AlphaFoldDB" id="A0A975YG89"/>
<keyword evidence="1" id="KW-0472">Membrane</keyword>
<evidence type="ECO:0000313" key="2">
    <source>
        <dbReference type="EMBL" id="MBY4891432.1"/>
    </source>
</evidence>
<keyword evidence="1" id="KW-1133">Transmembrane helix</keyword>
<feature type="transmembrane region" description="Helical" evidence="1">
    <location>
        <begin position="44"/>
        <end position="64"/>
    </location>
</feature>
<evidence type="ECO:0000256" key="1">
    <source>
        <dbReference type="SAM" id="Phobius"/>
    </source>
</evidence>
<feature type="transmembrane region" description="Helical" evidence="1">
    <location>
        <begin position="76"/>
        <end position="94"/>
    </location>
</feature>
<protein>
    <recommendedName>
        <fullName evidence="5">Transmembrane protein</fullName>
    </recommendedName>
</protein>
<organism evidence="3">
    <name type="scientific">Gymnodinialimonas phycosphaerae</name>
    <dbReference type="NCBI Taxonomy" id="2841589"/>
    <lineage>
        <taxon>Bacteria</taxon>
        <taxon>Pseudomonadati</taxon>
        <taxon>Pseudomonadota</taxon>
        <taxon>Alphaproteobacteria</taxon>
        <taxon>Rhodobacterales</taxon>
        <taxon>Paracoccaceae</taxon>
        <taxon>Gymnodinialimonas</taxon>
    </lineage>
</organism>
<name>A0A975YG89_9RHOB</name>
<keyword evidence="1" id="KW-0812">Transmembrane</keyword>
<dbReference type="EMBL" id="JAIMBW010000001">
    <property type="protein sequence ID" value="MBY4891432.1"/>
    <property type="molecule type" value="Genomic_DNA"/>
</dbReference>
<keyword evidence="4" id="KW-1185">Reference proteome</keyword>
<dbReference type="RefSeq" id="WP_257891307.1">
    <property type="nucleotide sequence ID" value="NZ_JAIMBW010000001.1"/>
</dbReference>
<evidence type="ECO:0000313" key="4">
    <source>
        <dbReference type="Proteomes" id="UP000693972"/>
    </source>
</evidence>
<evidence type="ECO:0000313" key="3">
    <source>
        <dbReference type="EMBL" id="QXL88224.1"/>
    </source>
</evidence>